<dbReference type="Gene3D" id="3.20.20.100">
    <property type="entry name" value="NADP-dependent oxidoreductase domain"/>
    <property type="match status" value="1"/>
</dbReference>
<evidence type="ECO:0000256" key="3">
    <source>
        <dbReference type="ARBA" id="ARBA00023014"/>
    </source>
</evidence>
<evidence type="ECO:0000259" key="4">
    <source>
        <dbReference type="PROSITE" id="PS51379"/>
    </source>
</evidence>
<dbReference type="RefSeq" id="WP_289607122.1">
    <property type="nucleotide sequence ID" value="NZ_JAUDCG010000010.1"/>
</dbReference>
<dbReference type="PANTHER" id="PTHR43312:SF2">
    <property type="entry name" value="OXIDOREDUCTASE"/>
    <property type="match status" value="1"/>
</dbReference>
<dbReference type="Proteomes" id="UP001529340">
    <property type="component" value="Unassembled WGS sequence"/>
</dbReference>
<feature type="domain" description="4Fe-4S ferredoxin-type" evidence="4">
    <location>
        <begin position="345"/>
        <end position="366"/>
    </location>
</feature>
<dbReference type="Pfam" id="PF00248">
    <property type="entry name" value="Aldo_ket_red"/>
    <property type="match status" value="1"/>
</dbReference>
<reference evidence="5" key="1">
    <citation type="submission" date="2023-06" db="EMBL/GenBank/DDBJ databases">
        <title>Identification and characterization of horizontal gene transfer across gut microbiota members of farm animals based on homology search.</title>
        <authorList>
            <person name="Schwarzerova J."/>
            <person name="Nykrynova M."/>
            <person name="Jureckova K."/>
            <person name="Cejkova D."/>
            <person name="Rychlik I."/>
        </authorList>
    </citation>
    <scope>NUCLEOTIDE SEQUENCE</scope>
    <source>
        <strain evidence="5">ET39</strain>
    </source>
</reference>
<sequence>MERYFGEHTPKLGFGLMRLPKRADGTIDMEQTKQMVDAFMEAGMTYFDTAYVYDNGASELAARAALVDRYPRERFTLATKLNAWMGKQDAQSARQQFYTSLERTHAGYIDYYLLHAIKEENRALYDDLRIWEFMKELKAQGLIRHWGFSFHGSPRLLDELLTQHPDVEFVQLQLNYADWEHPGIASRENYEVARKHGKSIVVMEPVKGGVLADPPKPVQEILRQADPNASFASWAIRYAASLDGIITVLSGMSDRAQMADNLFFMRSFVPLNDAQQETIRQAQSALSQIRSIACTACHYCTEGCPKHIPIPEIFAARNKQLIWGQIEAGARSYAQAIEGKGRAMECIACGQCERACPQHLPIIDWLKDCAAVLDEQEG</sequence>
<dbReference type="InterPro" id="IPR023210">
    <property type="entry name" value="NADP_OxRdtase_dom"/>
</dbReference>
<proteinExistence type="predicted"/>
<evidence type="ECO:0000256" key="2">
    <source>
        <dbReference type="ARBA" id="ARBA00023004"/>
    </source>
</evidence>
<reference evidence="5" key="2">
    <citation type="submission" date="2023-06" db="EMBL/GenBank/DDBJ databases">
        <authorList>
            <person name="Zeman M."/>
            <person name="Kubasova T."/>
            <person name="Jahodarova E."/>
            <person name="Nykrynova M."/>
            <person name="Rychlik I."/>
        </authorList>
    </citation>
    <scope>NUCLEOTIDE SEQUENCE</scope>
    <source>
        <strain evidence="5">ET39</strain>
    </source>
</reference>
<dbReference type="PROSITE" id="PS00198">
    <property type="entry name" value="4FE4S_FER_1"/>
    <property type="match status" value="1"/>
</dbReference>
<dbReference type="SUPFAM" id="SSF51430">
    <property type="entry name" value="NAD(P)-linked oxidoreductase"/>
    <property type="match status" value="1"/>
</dbReference>
<keyword evidence="6" id="KW-1185">Reference proteome</keyword>
<accession>A0ABT7UCH6</accession>
<dbReference type="InterPro" id="IPR036812">
    <property type="entry name" value="NAD(P)_OxRdtase_dom_sf"/>
</dbReference>
<evidence type="ECO:0000313" key="6">
    <source>
        <dbReference type="Proteomes" id="UP001529340"/>
    </source>
</evidence>
<name>A0ABT7UCH6_9FIRM</name>
<dbReference type="InterPro" id="IPR017900">
    <property type="entry name" value="4Fe4S_Fe_S_CS"/>
</dbReference>
<comment type="caution">
    <text evidence="5">The sequence shown here is derived from an EMBL/GenBank/DDBJ whole genome shotgun (WGS) entry which is preliminary data.</text>
</comment>
<protein>
    <submittedName>
        <fullName evidence="5">Aldo/keto reductase</fullName>
    </submittedName>
</protein>
<dbReference type="InterPro" id="IPR017896">
    <property type="entry name" value="4Fe4S_Fe-S-bd"/>
</dbReference>
<dbReference type="CDD" id="cd19096">
    <property type="entry name" value="AKR_Fe-S_oxidoreductase"/>
    <property type="match status" value="1"/>
</dbReference>
<keyword evidence="2" id="KW-0408">Iron</keyword>
<dbReference type="Pfam" id="PF13187">
    <property type="entry name" value="Fer4_9"/>
    <property type="match status" value="1"/>
</dbReference>
<gene>
    <name evidence="5" type="ORF">QUV96_03255</name>
</gene>
<dbReference type="PROSITE" id="PS51379">
    <property type="entry name" value="4FE4S_FER_2"/>
    <property type="match status" value="1"/>
</dbReference>
<keyword evidence="1" id="KW-0479">Metal-binding</keyword>
<dbReference type="EMBL" id="JAUDCG010000010">
    <property type="protein sequence ID" value="MDM8156655.1"/>
    <property type="molecule type" value="Genomic_DNA"/>
</dbReference>
<dbReference type="Gene3D" id="3.30.70.20">
    <property type="match status" value="1"/>
</dbReference>
<dbReference type="InterPro" id="IPR053135">
    <property type="entry name" value="AKR2_Oxidoreductase"/>
</dbReference>
<evidence type="ECO:0000256" key="1">
    <source>
        <dbReference type="ARBA" id="ARBA00022723"/>
    </source>
</evidence>
<dbReference type="SUPFAM" id="SSF46548">
    <property type="entry name" value="alpha-helical ferredoxin"/>
    <property type="match status" value="1"/>
</dbReference>
<keyword evidence="3" id="KW-0411">Iron-sulfur</keyword>
<organism evidence="5 6">
    <name type="scientific">Amedibacillus dolichus</name>
    <dbReference type="NCBI Taxonomy" id="31971"/>
    <lineage>
        <taxon>Bacteria</taxon>
        <taxon>Bacillati</taxon>
        <taxon>Bacillota</taxon>
        <taxon>Erysipelotrichia</taxon>
        <taxon>Erysipelotrichales</taxon>
        <taxon>Erysipelotrichaceae</taxon>
        <taxon>Amedibacillus</taxon>
    </lineage>
</organism>
<evidence type="ECO:0000313" key="5">
    <source>
        <dbReference type="EMBL" id="MDM8156655.1"/>
    </source>
</evidence>
<dbReference type="PANTHER" id="PTHR43312">
    <property type="entry name" value="D-THREO-ALDOSE 1-DEHYDROGENASE"/>
    <property type="match status" value="1"/>
</dbReference>